<keyword evidence="1" id="KW-0732">Signal</keyword>
<proteinExistence type="predicted"/>
<gene>
    <name evidence="2" type="ORF">BJ684DRAFT_20001</name>
</gene>
<keyword evidence="3" id="KW-1185">Reference proteome</keyword>
<evidence type="ECO:0000313" key="3">
    <source>
        <dbReference type="Proteomes" id="UP000267251"/>
    </source>
</evidence>
<sequence>MLKFPSLLALALVAISTASALSFYQPQGYIRSFKIIGFTSGYNKDNEVSINWIMENGQSKAGANPDTSAAGDSFRWRFLTSDVDSSIFAIQNVQAAAEGKPACLSAEQAYPPLLKECHQNPNGYLAWKTTRTALDNKGCMAVVNVGNGLDTAEAKGLYMARDEGGLTFHSNWNPKVNNNLCWRFAP</sequence>
<protein>
    <recommendedName>
        <fullName evidence="4">Ricin B lectin domain-containing protein</fullName>
    </recommendedName>
</protein>
<dbReference type="Proteomes" id="UP000267251">
    <property type="component" value="Unassembled WGS sequence"/>
</dbReference>
<evidence type="ECO:0000256" key="1">
    <source>
        <dbReference type="SAM" id="SignalP"/>
    </source>
</evidence>
<accession>A0A4P9Y458</accession>
<feature type="chain" id="PRO_5020235422" description="Ricin B lectin domain-containing protein" evidence="1">
    <location>
        <begin position="21"/>
        <end position="186"/>
    </location>
</feature>
<reference evidence="3" key="1">
    <citation type="journal article" date="2018" name="Nat. Microbiol.">
        <title>Leveraging single-cell genomics to expand the fungal tree of life.</title>
        <authorList>
            <person name="Ahrendt S.R."/>
            <person name="Quandt C.A."/>
            <person name="Ciobanu D."/>
            <person name="Clum A."/>
            <person name="Salamov A."/>
            <person name="Andreopoulos B."/>
            <person name="Cheng J.F."/>
            <person name="Woyke T."/>
            <person name="Pelin A."/>
            <person name="Henrissat B."/>
            <person name="Reynolds N.K."/>
            <person name="Benny G.L."/>
            <person name="Smith M.E."/>
            <person name="James T.Y."/>
            <person name="Grigoriev I.V."/>
        </authorList>
    </citation>
    <scope>NUCLEOTIDE SEQUENCE [LARGE SCALE GENOMIC DNA]</scope>
</reference>
<evidence type="ECO:0008006" key="4">
    <source>
        <dbReference type="Google" id="ProtNLM"/>
    </source>
</evidence>
<dbReference type="AlphaFoldDB" id="A0A4P9Y458"/>
<dbReference type="OrthoDB" id="10384510at2759"/>
<dbReference type="EMBL" id="KZ988002">
    <property type="protein sequence ID" value="RKP13514.1"/>
    <property type="molecule type" value="Genomic_DNA"/>
</dbReference>
<evidence type="ECO:0000313" key="2">
    <source>
        <dbReference type="EMBL" id="RKP13514.1"/>
    </source>
</evidence>
<organism evidence="2 3">
    <name type="scientific">Piptocephalis cylindrospora</name>
    <dbReference type="NCBI Taxonomy" id="1907219"/>
    <lineage>
        <taxon>Eukaryota</taxon>
        <taxon>Fungi</taxon>
        <taxon>Fungi incertae sedis</taxon>
        <taxon>Zoopagomycota</taxon>
        <taxon>Zoopagomycotina</taxon>
        <taxon>Zoopagomycetes</taxon>
        <taxon>Zoopagales</taxon>
        <taxon>Piptocephalidaceae</taxon>
        <taxon>Piptocephalis</taxon>
    </lineage>
</organism>
<name>A0A4P9Y458_9FUNG</name>
<feature type="signal peptide" evidence="1">
    <location>
        <begin position="1"/>
        <end position="20"/>
    </location>
</feature>